<dbReference type="GO" id="GO:0004650">
    <property type="term" value="F:polygalacturonase activity"/>
    <property type="evidence" value="ECO:0007669"/>
    <property type="project" value="InterPro"/>
</dbReference>
<accession>A0A409VZX5</accession>
<keyword evidence="6" id="KW-1015">Disulfide bond</keyword>
<keyword evidence="5 16" id="KW-0378">Hydrolase</keyword>
<evidence type="ECO:0000256" key="16">
    <source>
        <dbReference type="RuleBase" id="RU361169"/>
    </source>
</evidence>
<organism evidence="18 19">
    <name type="scientific">Panaeolus cyanescens</name>
    <dbReference type="NCBI Taxonomy" id="181874"/>
    <lineage>
        <taxon>Eukaryota</taxon>
        <taxon>Fungi</taxon>
        <taxon>Dikarya</taxon>
        <taxon>Basidiomycota</taxon>
        <taxon>Agaricomycotina</taxon>
        <taxon>Agaricomycetes</taxon>
        <taxon>Agaricomycetidae</taxon>
        <taxon>Agaricales</taxon>
        <taxon>Agaricineae</taxon>
        <taxon>Galeropsidaceae</taxon>
        <taxon>Panaeolus</taxon>
    </lineage>
</organism>
<dbReference type="PROSITE" id="PS00502">
    <property type="entry name" value="POLYGALACTURONASE"/>
    <property type="match status" value="1"/>
</dbReference>
<dbReference type="OrthoDB" id="187139at2759"/>
<keyword evidence="8" id="KW-0119">Carbohydrate metabolism</keyword>
<dbReference type="Pfam" id="PF00295">
    <property type="entry name" value="Glyco_hydro_28"/>
    <property type="match status" value="1"/>
</dbReference>
<dbReference type="EMBL" id="NHTK01005898">
    <property type="protein sequence ID" value="PPQ71826.1"/>
    <property type="molecule type" value="Genomic_DNA"/>
</dbReference>
<evidence type="ECO:0000256" key="12">
    <source>
        <dbReference type="ARBA" id="ARBA00037312"/>
    </source>
</evidence>
<evidence type="ECO:0000256" key="7">
    <source>
        <dbReference type="ARBA" id="ARBA00023180"/>
    </source>
</evidence>
<feature type="chain" id="PRO_5019144717" description="galacturonan 1,4-alpha-galacturonidase" evidence="17">
    <location>
        <begin position="20"/>
        <end position="418"/>
    </location>
</feature>
<comment type="caution">
    <text evidence="18">The sequence shown here is derived from an EMBL/GenBank/DDBJ whole genome shotgun (WGS) entry which is preliminary data.</text>
</comment>
<feature type="signal peptide" evidence="17">
    <location>
        <begin position="1"/>
        <end position="19"/>
    </location>
</feature>
<comment type="catalytic activity">
    <reaction evidence="14">
        <text>[(1-&gt;4)-alpha-D-galacturonosyl](n) + H2O = alpha-D-galacturonate + [(1-&gt;4)-alpha-D-galacturonosyl](n-1)</text>
        <dbReference type="Rhea" id="RHEA:14117"/>
        <dbReference type="Rhea" id="RHEA-COMP:14570"/>
        <dbReference type="Rhea" id="RHEA-COMP:14572"/>
        <dbReference type="ChEBI" id="CHEBI:15377"/>
        <dbReference type="ChEBI" id="CHEBI:58658"/>
        <dbReference type="ChEBI" id="CHEBI:140523"/>
        <dbReference type="EC" id="3.2.1.67"/>
    </reaction>
</comment>
<proteinExistence type="inferred from homology"/>
<dbReference type="PANTHER" id="PTHR31736">
    <property type="match status" value="1"/>
</dbReference>
<comment type="subcellular location">
    <subcellularLocation>
        <location evidence="1">Secreted</location>
    </subcellularLocation>
</comment>
<name>A0A409VZX5_9AGAR</name>
<evidence type="ECO:0000256" key="3">
    <source>
        <dbReference type="ARBA" id="ARBA00022525"/>
    </source>
</evidence>
<dbReference type="SUPFAM" id="SSF51126">
    <property type="entry name" value="Pectin lyase-like"/>
    <property type="match status" value="1"/>
</dbReference>
<keyword evidence="10" id="KW-0961">Cell wall biogenesis/degradation</keyword>
<evidence type="ECO:0000313" key="18">
    <source>
        <dbReference type="EMBL" id="PPQ71826.1"/>
    </source>
</evidence>
<keyword evidence="9 16" id="KW-0326">Glycosidase</keyword>
<reference evidence="18 19" key="1">
    <citation type="journal article" date="2018" name="Evol. Lett.">
        <title>Horizontal gene cluster transfer increased hallucinogenic mushroom diversity.</title>
        <authorList>
            <person name="Reynolds H.T."/>
            <person name="Vijayakumar V."/>
            <person name="Gluck-Thaler E."/>
            <person name="Korotkin H.B."/>
            <person name="Matheny P.B."/>
            <person name="Slot J.C."/>
        </authorList>
    </citation>
    <scope>NUCLEOTIDE SEQUENCE [LARGE SCALE GENOMIC DNA]</scope>
    <source>
        <strain evidence="18 19">2629</strain>
    </source>
</reference>
<dbReference type="EC" id="3.2.1.67" evidence="13"/>
<dbReference type="GO" id="GO:0047911">
    <property type="term" value="F:galacturan 1,4-alpha-galacturonidase activity"/>
    <property type="evidence" value="ECO:0007669"/>
    <property type="project" value="UniProtKB-EC"/>
</dbReference>
<evidence type="ECO:0000256" key="9">
    <source>
        <dbReference type="ARBA" id="ARBA00023295"/>
    </source>
</evidence>
<dbReference type="Proteomes" id="UP000284842">
    <property type="component" value="Unassembled WGS sequence"/>
</dbReference>
<keyword evidence="19" id="KW-1185">Reference proteome</keyword>
<dbReference type="AlphaFoldDB" id="A0A409VZX5"/>
<keyword evidence="7" id="KW-0325">Glycoprotein</keyword>
<dbReference type="InParanoid" id="A0A409VZX5"/>
<dbReference type="Gene3D" id="2.160.20.10">
    <property type="entry name" value="Single-stranded right-handed beta-helix, Pectin lyase-like"/>
    <property type="match status" value="1"/>
</dbReference>
<keyword evidence="3" id="KW-0964">Secreted</keyword>
<dbReference type="GO" id="GO:0005576">
    <property type="term" value="C:extracellular region"/>
    <property type="evidence" value="ECO:0007669"/>
    <property type="project" value="UniProtKB-SubCell"/>
</dbReference>
<evidence type="ECO:0000256" key="11">
    <source>
        <dbReference type="ARBA" id="ARBA00023326"/>
    </source>
</evidence>
<evidence type="ECO:0000256" key="13">
    <source>
        <dbReference type="ARBA" id="ARBA00038933"/>
    </source>
</evidence>
<dbReference type="InterPro" id="IPR012334">
    <property type="entry name" value="Pectin_lyas_fold"/>
</dbReference>
<gene>
    <name evidence="18" type="ORF">CVT24_006951</name>
</gene>
<dbReference type="GO" id="GO:0071555">
    <property type="term" value="P:cell wall organization"/>
    <property type="evidence" value="ECO:0007669"/>
    <property type="project" value="UniProtKB-KW"/>
</dbReference>
<dbReference type="STRING" id="181874.A0A409VZX5"/>
<evidence type="ECO:0000256" key="2">
    <source>
        <dbReference type="ARBA" id="ARBA00008834"/>
    </source>
</evidence>
<evidence type="ECO:0000256" key="6">
    <source>
        <dbReference type="ARBA" id="ARBA00023157"/>
    </source>
</evidence>
<comment type="function">
    <text evidence="12">Specific in hydrolyzing the terminal glycosidic bond of polygalacturonic acid and oligogalacturonates.</text>
</comment>
<dbReference type="InterPro" id="IPR000743">
    <property type="entry name" value="Glyco_hydro_28"/>
</dbReference>
<evidence type="ECO:0000256" key="10">
    <source>
        <dbReference type="ARBA" id="ARBA00023316"/>
    </source>
</evidence>
<evidence type="ECO:0000256" key="1">
    <source>
        <dbReference type="ARBA" id="ARBA00004613"/>
    </source>
</evidence>
<protein>
    <recommendedName>
        <fullName evidence="13">galacturonan 1,4-alpha-galacturonidase</fullName>
        <ecNumber evidence="13">3.2.1.67</ecNumber>
    </recommendedName>
</protein>
<evidence type="ECO:0000256" key="15">
    <source>
        <dbReference type="PROSITE-ProRule" id="PRU10052"/>
    </source>
</evidence>
<sequence>MRLTISSLILAGLVSSALASRQPPRGVVEPVEVPDAHGHGNLKEAVDCTVTASGGDDAPKFLAAVKGCATTKIPKGTTLNIATRLDMTGLRDKHISVQGTIRFNPDIPYWTGNAFFIPFQTQVTFWLLGGQNIRVDGGGTLDGAGQPWYDAFAKNSTLLRPIILTVFQAQDVTIKDINMVNGPEWHNLVNEAQRVTYDNINIKAASTSSNTAKNTDGWNIYRSDSVDILNSVIVNGDDCVAFKPNATNVRVENLDCTGSHGISVGSLGQYPGMYDIVQNVLAKNIKMNKSGNGARIKAWAGPNVGSGIVKNITFEGFTDSAVDLPVVIDQCYMTSASACAQFPSNTFIQDIYFNNMSGTGTKATVAQLSCSPGQRCSNINVNDFRLSFPSGSAKYTCQNVQLRGNAASLFGACASTAA</sequence>
<comment type="similarity">
    <text evidence="2 16">Belongs to the glycosyl hydrolase 28 family.</text>
</comment>
<evidence type="ECO:0000256" key="5">
    <source>
        <dbReference type="ARBA" id="ARBA00022801"/>
    </source>
</evidence>
<evidence type="ECO:0000256" key="4">
    <source>
        <dbReference type="ARBA" id="ARBA00022729"/>
    </source>
</evidence>
<evidence type="ECO:0000313" key="19">
    <source>
        <dbReference type="Proteomes" id="UP000284842"/>
    </source>
</evidence>
<dbReference type="InterPro" id="IPR011050">
    <property type="entry name" value="Pectin_lyase_fold/virulence"/>
</dbReference>
<evidence type="ECO:0000256" key="8">
    <source>
        <dbReference type="ARBA" id="ARBA00023277"/>
    </source>
</evidence>
<dbReference type="GO" id="GO:0000272">
    <property type="term" value="P:polysaccharide catabolic process"/>
    <property type="evidence" value="ECO:0007669"/>
    <property type="project" value="UniProtKB-KW"/>
</dbReference>
<keyword evidence="4 17" id="KW-0732">Signal</keyword>
<evidence type="ECO:0000256" key="14">
    <source>
        <dbReference type="ARBA" id="ARBA00048766"/>
    </source>
</evidence>
<dbReference type="PANTHER" id="PTHR31736:SF12">
    <property type="entry name" value="EXO-POLYGALACTURONASE, PUTATIVE-RELATED"/>
    <property type="match status" value="1"/>
</dbReference>
<feature type="active site" evidence="15">
    <location>
        <position position="260"/>
    </location>
</feature>
<keyword evidence="11" id="KW-0624">Polysaccharide degradation</keyword>
<evidence type="ECO:0000256" key="17">
    <source>
        <dbReference type="SAM" id="SignalP"/>
    </source>
</evidence>